<protein>
    <submittedName>
        <fullName evidence="1">Uncharacterized protein</fullName>
    </submittedName>
</protein>
<evidence type="ECO:0000313" key="2">
    <source>
        <dbReference type="Proteomes" id="UP000805193"/>
    </source>
</evidence>
<evidence type="ECO:0000313" key="1">
    <source>
        <dbReference type="EMBL" id="KAG0413323.1"/>
    </source>
</evidence>
<dbReference type="EMBL" id="JABSTQ010011272">
    <property type="protein sequence ID" value="KAG0413323.1"/>
    <property type="molecule type" value="Genomic_DNA"/>
</dbReference>
<keyword evidence="2" id="KW-1185">Reference proteome</keyword>
<name>A0AC60P1K4_IXOPE</name>
<dbReference type="Proteomes" id="UP000805193">
    <property type="component" value="Unassembled WGS sequence"/>
</dbReference>
<accession>A0AC60P1K4</accession>
<sequence length="501" mass="56003">MDTPNTDCSRPPTTNAALPSLERTPDALQWNCHTLRQSATELNELFRLLGRPAALLLQEMRGTEPGVTGYNGYFQPTIEHNKGQQSHILEAQAVVFVRRDLPQAQVDTAAYCNSVQEVVAVRCTVDKRRLLLVSYYGRPEPSCSKRGRKNQTSFQWMTNLRQRYPRDRLLVAGNFNAQHQEWGYQKINSRGLKIREAAEAARLMLANDPDYLTRCSPRADQWDSTPDLTWADEGLVTEWRCGTDPMGSDHYPIWLELSTDGRTARSRQTRAVDWDAFRKVVAEYEEGVPVTRRLSWAAQAATRLLKGWDATTQRGKLAVITPLGESRCLHQYYDHQPSSGQLELSAILCAAHKVHEEARQGLRQAGERVVVYTDSREAIRCLGNAPRMGTLACDIKITSSMLLRHYGMEVRVDWVPGHAGSVGNEAAHALASEKEDNRSIPALQALPAPDDPDPTARIGAARQKLRRALREQVPANNHPLPPGLPRGARFLIHKACTGAAL</sequence>
<organism evidence="1 2">
    <name type="scientific">Ixodes persulcatus</name>
    <name type="common">Taiga tick</name>
    <dbReference type="NCBI Taxonomy" id="34615"/>
    <lineage>
        <taxon>Eukaryota</taxon>
        <taxon>Metazoa</taxon>
        <taxon>Ecdysozoa</taxon>
        <taxon>Arthropoda</taxon>
        <taxon>Chelicerata</taxon>
        <taxon>Arachnida</taxon>
        <taxon>Acari</taxon>
        <taxon>Parasitiformes</taxon>
        <taxon>Ixodida</taxon>
        <taxon>Ixodoidea</taxon>
        <taxon>Ixodidae</taxon>
        <taxon>Ixodinae</taxon>
        <taxon>Ixodes</taxon>
    </lineage>
</organism>
<comment type="caution">
    <text evidence="1">The sequence shown here is derived from an EMBL/GenBank/DDBJ whole genome shotgun (WGS) entry which is preliminary data.</text>
</comment>
<reference evidence="1 2" key="1">
    <citation type="journal article" date="2020" name="Cell">
        <title>Large-Scale Comparative Analyses of Tick Genomes Elucidate Their Genetic Diversity and Vector Capacities.</title>
        <authorList>
            <consortium name="Tick Genome and Microbiome Consortium (TIGMIC)"/>
            <person name="Jia N."/>
            <person name="Wang J."/>
            <person name="Shi W."/>
            <person name="Du L."/>
            <person name="Sun Y."/>
            <person name="Zhan W."/>
            <person name="Jiang J.F."/>
            <person name="Wang Q."/>
            <person name="Zhang B."/>
            <person name="Ji P."/>
            <person name="Bell-Sakyi L."/>
            <person name="Cui X.M."/>
            <person name="Yuan T.T."/>
            <person name="Jiang B.G."/>
            <person name="Yang W.F."/>
            <person name="Lam T.T."/>
            <person name="Chang Q.C."/>
            <person name="Ding S.J."/>
            <person name="Wang X.J."/>
            <person name="Zhu J.G."/>
            <person name="Ruan X.D."/>
            <person name="Zhao L."/>
            <person name="Wei J.T."/>
            <person name="Ye R.Z."/>
            <person name="Que T.C."/>
            <person name="Du C.H."/>
            <person name="Zhou Y.H."/>
            <person name="Cheng J.X."/>
            <person name="Dai P.F."/>
            <person name="Guo W.B."/>
            <person name="Han X.H."/>
            <person name="Huang E.J."/>
            <person name="Li L.F."/>
            <person name="Wei W."/>
            <person name="Gao Y.C."/>
            <person name="Liu J.Z."/>
            <person name="Shao H.Z."/>
            <person name="Wang X."/>
            <person name="Wang C.C."/>
            <person name="Yang T.C."/>
            <person name="Huo Q.B."/>
            <person name="Li W."/>
            <person name="Chen H.Y."/>
            <person name="Chen S.E."/>
            <person name="Zhou L.G."/>
            <person name="Ni X.B."/>
            <person name="Tian J.H."/>
            <person name="Sheng Y."/>
            <person name="Liu T."/>
            <person name="Pan Y.S."/>
            <person name="Xia L.Y."/>
            <person name="Li J."/>
            <person name="Zhao F."/>
            <person name="Cao W.C."/>
        </authorList>
    </citation>
    <scope>NUCLEOTIDE SEQUENCE [LARGE SCALE GENOMIC DNA]</scope>
    <source>
        <tissue evidence="1">Larvae</tissue>
    </source>
</reference>
<proteinExistence type="predicted"/>
<gene>
    <name evidence="1" type="ORF">HPB47_009511</name>
</gene>